<evidence type="ECO:0000256" key="1">
    <source>
        <dbReference type="SAM" id="MobiDB-lite"/>
    </source>
</evidence>
<dbReference type="Proteomes" id="UP000677228">
    <property type="component" value="Unassembled WGS sequence"/>
</dbReference>
<evidence type="ECO:0000313" key="3">
    <source>
        <dbReference type="EMBL" id="CAF3675901.1"/>
    </source>
</evidence>
<feature type="compositionally biased region" description="Basic and acidic residues" evidence="1">
    <location>
        <begin position="44"/>
        <end position="53"/>
    </location>
</feature>
<protein>
    <submittedName>
        <fullName evidence="3">Uncharacterized protein</fullName>
    </submittedName>
</protein>
<name>A0A8S2HT75_9BILA</name>
<dbReference type="EMBL" id="CAJNOK010003252">
    <property type="protein sequence ID" value="CAF0894084.1"/>
    <property type="molecule type" value="Genomic_DNA"/>
</dbReference>
<proteinExistence type="predicted"/>
<feature type="compositionally biased region" description="Polar residues" evidence="1">
    <location>
        <begin position="1"/>
        <end position="14"/>
    </location>
</feature>
<sequence>MKARTITTATQNNCGGDLISDFNSTTSDPELYVDPLDNRYNSSAEEHDKEESSLIRSTSDSQNSDDEDKIPLSVPRQAGMNVSVISLASIDQMTLKKFDKQICSVYSNRYKQEFWVDNCVVYQYGGENEYKRPLPSQVFEKGQKIFCSLELESLELKFERVENELKLQSEFEMERLRSENDTMKQIIGLLVPASMYNEKLDHKLVETLQYKTE</sequence>
<feature type="region of interest" description="Disordered" evidence="1">
    <location>
        <begin position="1"/>
        <end position="73"/>
    </location>
</feature>
<evidence type="ECO:0000313" key="4">
    <source>
        <dbReference type="Proteomes" id="UP000682733"/>
    </source>
</evidence>
<reference evidence="3" key="1">
    <citation type="submission" date="2021-02" db="EMBL/GenBank/DDBJ databases">
        <authorList>
            <person name="Nowell W R."/>
        </authorList>
    </citation>
    <scope>NUCLEOTIDE SEQUENCE</scope>
</reference>
<accession>A0A8S2HT75</accession>
<comment type="caution">
    <text evidence="3">The sequence shown here is derived from an EMBL/GenBank/DDBJ whole genome shotgun (WGS) entry which is preliminary data.</text>
</comment>
<dbReference type="Proteomes" id="UP000682733">
    <property type="component" value="Unassembled WGS sequence"/>
</dbReference>
<gene>
    <name evidence="2" type="ORF">OVA965_LOCUS9278</name>
    <name evidence="3" type="ORF">TMI583_LOCUS9277</name>
</gene>
<evidence type="ECO:0000313" key="2">
    <source>
        <dbReference type="EMBL" id="CAF0894084.1"/>
    </source>
</evidence>
<dbReference type="AlphaFoldDB" id="A0A8S2HT75"/>
<dbReference type="EMBL" id="CAJOBA010003254">
    <property type="protein sequence ID" value="CAF3675901.1"/>
    <property type="molecule type" value="Genomic_DNA"/>
</dbReference>
<organism evidence="3 4">
    <name type="scientific">Didymodactylos carnosus</name>
    <dbReference type="NCBI Taxonomy" id="1234261"/>
    <lineage>
        <taxon>Eukaryota</taxon>
        <taxon>Metazoa</taxon>
        <taxon>Spiralia</taxon>
        <taxon>Gnathifera</taxon>
        <taxon>Rotifera</taxon>
        <taxon>Eurotatoria</taxon>
        <taxon>Bdelloidea</taxon>
        <taxon>Philodinida</taxon>
        <taxon>Philodinidae</taxon>
        <taxon>Didymodactylos</taxon>
    </lineage>
</organism>